<dbReference type="Proteomes" id="UP000823775">
    <property type="component" value="Unassembled WGS sequence"/>
</dbReference>
<organism evidence="1 2">
    <name type="scientific">Datura stramonium</name>
    <name type="common">Jimsonweed</name>
    <name type="synonym">Common thornapple</name>
    <dbReference type="NCBI Taxonomy" id="4076"/>
    <lineage>
        <taxon>Eukaryota</taxon>
        <taxon>Viridiplantae</taxon>
        <taxon>Streptophyta</taxon>
        <taxon>Embryophyta</taxon>
        <taxon>Tracheophyta</taxon>
        <taxon>Spermatophyta</taxon>
        <taxon>Magnoliopsida</taxon>
        <taxon>eudicotyledons</taxon>
        <taxon>Gunneridae</taxon>
        <taxon>Pentapetalae</taxon>
        <taxon>asterids</taxon>
        <taxon>lamiids</taxon>
        <taxon>Solanales</taxon>
        <taxon>Solanaceae</taxon>
        <taxon>Solanoideae</taxon>
        <taxon>Datureae</taxon>
        <taxon>Datura</taxon>
    </lineage>
</organism>
<protein>
    <submittedName>
        <fullName evidence="1">Uncharacterized protein</fullName>
    </submittedName>
</protein>
<sequence length="200" mass="22799">MLLVSPKPHWSFSKPLTTDTNNDMYHLTMGHTMARGYPEFPEHFSESLTMDHHYDSYNYDDLEGALPWLEEVSGSHTFRRELKGDLLALTQIMKSHDISISNFEERKNTLASQIEPGINVDVRGPLMEAVATNPECVRCYGDRITRSGKPTHVREESVDVEDIDQDYGAMLFEESLEAILLNYDGEGIEGFEKVCHTLQD</sequence>
<accession>A0ABS8S4D5</accession>
<name>A0ABS8S4D5_DATST</name>
<evidence type="ECO:0000313" key="2">
    <source>
        <dbReference type="Proteomes" id="UP000823775"/>
    </source>
</evidence>
<proteinExistence type="predicted"/>
<gene>
    <name evidence="1" type="ORF">HAX54_022896</name>
</gene>
<evidence type="ECO:0000313" key="1">
    <source>
        <dbReference type="EMBL" id="MCD7453978.1"/>
    </source>
</evidence>
<reference evidence="1 2" key="1">
    <citation type="journal article" date="2021" name="BMC Genomics">
        <title>Datura genome reveals duplications of psychoactive alkaloid biosynthetic genes and high mutation rate following tissue culture.</title>
        <authorList>
            <person name="Rajewski A."/>
            <person name="Carter-House D."/>
            <person name="Stajich J."/>
            <person name="Litt A."/>
        </authorList>
    </citation>
    <scope>NUCLEOTIDE SEQUENCE [LARGE SCALE GENOMIC DNA]</scope>
    <source>
        <strain evidence="1">AR-01</strain>
    </source>
</reference>
<keyword evidence="2" id="KW-1185">Reference proteome</keyword>
<dbReference type="EMBL" id="JACEIK010000277">
    <property type="protein sequence ID" value="MCD7453978.1"/>
    <property type="molecule type" value="Genomic_DNA"/>
</dbReference>
<comment type="caution">
    <text evidence="1">The sequence shown here is derived from an EMBL/GenBank/DDBJ whole genome shotgun (WGS) entry which is preliminary data.</text>
</comment>